<evidence type="ECO:0000313" key="4">
    <source>
        <dbReference type="Proteomes" id="UP001153069"/>
    </source>
</evidence>
<dbReference type="AlphaFoldDB" id="A0A9N8E0V6"/>
<dbReference type="PROSITE" id="PS50206">
    <property type="entry name" value="RHODANESE_3"/>
    <property type="match status" value="1"/>
</dbReference>
<dbReference type="SMART" id="SM00450">
    <property type="entry name" value="RHOD"/>
    <property type="match status" value="1"/>
</dbReference>
<feature type="region of interest" description="Disordered" evidence="1">
    <location>
        <begin position="156"/>
        <end position="186"/>
    </location>
</feature>
<dbReference type="InterPro" id="IPR036873">
    <property type="entry name" value="Rhodanese-like_dom_sf"/>
</dbReference>
<feature type="compositionally biased region" description="Acidic residues" evidence="1">
    <location>
        <begin position="163"/>
        <end position="175"/>
    </location>
</feature>
<dbReference type="OrthoDB" id="48946at2759"/>
<evidence type="ECO:0000259" key="2">
    <source>
        <dbReference type="PROSITE" id="PS50206"/>
    </source>
</evidence>
<dbReference type="InterPro" id="IPR001763">
    <property type="entry name" value="Rhodanese-like_dom"/>
</dbReference>
<dbReference type="Pfam" id="PF00581">
    <property type="entry name" value="Rhodanese"/>
    <property type="match status" value="1"/>
</dbReference>
<organism evidence="3 4">
    <name type="scientific">Seminavis robusta</name>
    <dbReference type="NCBI Taxonomy" id="568900"/>
    <lineage>
        <taxon>Eukaryota</taxon>
        <taxon>Sar</taxon>
        <taxon>Stramenopiles</taxon>
        <taxon>Ochrophyta</taxon>
        <taxon>Bacillariophyta</taxon>
        <taxon>Bacillariophyceae</taxon>
        <taxon>Bacillariophycidae</taxon>
        <taxon>Naviculales</taxon>
        <taxon>Naviculaceae</taxon>
        <taxon>Seminavis</taxon>
    </lineage>
</organism>
<feature type="domain" description="Rhodanese" evidence="2">
    <location>
        <begin position="59"/>
        <end position="157"/>
    </location>
</feature>
<feature type="region of interest" description="Disordered" evidence="1">
    <location>
        <begin position="1"/>
        <end position="21"/>
    </location>
</feature>
<dbReference type="CDD" id="cd00158">
    <property type="entry name" value="RHOD"/>
    <property type="match status" value="1"/>
</dbReference>
<reference evidence="3" key="1">
    <citation type="submission" date="2020-06" db="EMBL/GenBank/DDBJ databases">
        <authorList>
            <consortium name="Plant Systems Biology data submission"/>
        </authorList>
    </citation>
    <scope>NUCLEOTIDE SEQUENCE</scope>
    <source>
        <strain evidence="3">D6</strain>
    </source>
</reference>
<proteinExistence type="predicted"/>
<feature type="compositionally biased region" description="Polar residues" evidence="1">
    <location>
        <begin position="1"/>
        <end position="12"/>
    </location>
</feature>
<gene>
    <name evidence="3" type="ORF">SEMRO_396_G134310.1</name>
</gene>
<accession>A0A9N8E0V6</accession>
<evidence type="ECO:0000313" key="3">
    <source>
        <dbReference type="EMBL" id="CAB9509599.1"/>
    </source>
</evidence>
<dbReference type="EMBL" id="CAICTM010000395">
    <property type="protein sequence ID" value="CAB9509599.1"/>
    <property type="molecule type" value="Genomic_DNA"/>
</dbReference>
<dbReference type="Proteomes" id="UP001153069">
    <property type="component" value="Unassembled WGS sequence"/>
</dbReference>
<sequence length="268" mass="30669">MESTPLSQMPQQQKKRGNKSEKNKLQCEKYCRLYRNKFRDIPYLTSVELLLDQCARNTSTSNVTLVDVRTEEERQVSMIKGAISVEEFHRLQATADTGTISSCNDKEEQIVVTYCTIGYRSGLEARRLGLLYPHLKDQIYSLDGIVAFTHALGSTLTTNQQSSEEEPEEEEEEETTTCRNDTTKKPHHWNLIHPGTGAPTTQVHTFGWIWGCVDEEHFSHTHFSLPALLIRLLQVTIAIITCFCLRIKHFCLPPPPRRQHLDQALKAE</sequence>
<dbReference type="SUPFAM" id="SSF52821">
    <property type="entry name" value="Rhodanese/Cell cycle control phosphatase"/>
    <property type="match status" value="1"/>
</dbReference>
<name>A0A9N8E0V6_9STRA</name>
<dbReference type="Gene3D" id="3.40.250.10">
    <property type="entry name" value="Rhodanese-like domain"/>
    <property type="match status" value="1"/>
</dbReference>
<evidence type="ECO:0000256" key="1">
    <source>
        <dbReference type="SAM" id="MobiDB-lite"/>
    </source>
</evidence>
<comment type="caution">
    <text evidence="3">The sequence shown here is derived from an EMBL/GenBank/DDBJ whole genome shotgun (WGS) entry which is preliminary data.</text>
</comment>
<keyword evidence="4" id="KW-1185">Reference proteome</keyword>
<protein>
    <recommendedName>
        <fullName evidence="2">Rhodanese domain-containing protein</fullName>
    </recommendedName>
</protein>